<dbReference type="RefSeq" id="WP_285663381.1">
    <property type="nucleotide sequence ID" value="NZ_BSTX01000002.1"/>
</dbReference>
<gene>
    <name evidence="1" type="ORF">Afil01_30200</name>
</gene>
<comment type="caution">
    <text evidence="1">The sequence shown here is derived from an EMBL/GenBank/DDBJ whole genome shotgun (WGS) entry which is preliminary data.</text>
</comment>
<evidence type="ECO:0008006" key="3">
    <source>
        <dbReference type="Google" id="ProtNLM"/>
    </source>
</evidence>
<dbReference type="Proteomes" id="UP001165079">
    <property type="component" value="Unassembled WGS sequence"/>
</dbReference>
<evidence type="ECO:0000313" key="2">
    <source>
        <dbReference type="Proteomes" id="UP001165079"/>
    </source>
</evidence>
<evidence type="ECO:0000313" key="1">
    <source>
        <dbReference type="EMBL" id="GLZ78213.1"/>
    </source>
</evidence>
<keyword evidence="2" id="KW-1185">Reference proteome</keyword>
<dbReference type="EMBL" id="BSTX01000002">
    <property type="protein sequence ID" value="GLZ78213.1"/>
    <property type="molecule type" value="Genomic_DNA"/>
</dbReference>
<proteinExistence type="predicted"/>
<sequence>METYGQMLRALRAARRMSLRELEADPRVHTTYSHISHIEHGRERGSRLVAEQLDTVLGADGLLLAAFDRENPVTAPPPAPSDEIAALELIRAATVSSVGDAVLDALEASFDRAATVYASTPPRELLQEVRGYAAYAAGLLGQRMTLAQHRRLLVISGWLSLMAATLHVDLAEDRAVAARLHATATLAREAGHPELIAWCRETEAWRLVTHGHYSAAADMARGAQAIAPHGSSARIQATAQEGRALARLGDTAATRAIVERVQALSAAAGTPDQPGHHFRYDPTKAIAYTATTLAWAGAPAAEAVARQVITHLGDGEDPAVWSRRTAAAHLDLALALIATDGLDEAADAATRAIGSGRVVPSNHWRAREVVEATEARGVPGAGELREAYEDLVARPDRWHGRREITPG</sequence>
<protein>
    <recommendedName>
        <fullName evidence="3">Helix-turn-helix domain-containing protein</fullName>
    </recommendedName>
</protein>
<dbReference type="CDD" id="cd00093">
    <property type="entry name" value="HTH_XRE"/>
    <property type="match status" value="1"/>
</dbReference>
<dbReference type="AlphaFoldDB" id="A0A9W6SL26"/>
<dbReference type="Gene3D" id="1.10.260.40">
    <property type="entry name" value="lambda repressor-like DNA-binding domains"/>
    <property type="match status" value="1"/>
</dbReference>
<dbReference type="InterPro" id="IPR010982">
    <property type="entry name" value="Lambda_DNA-bd_dom_sf"/>
</dbReference>
<accession>A0A9W6SL26</accession>
<organism evidence="1 2">
    <name type="scientific">Actinorhabdospora filicis</name>
    <dbReference type="NCBI Taxonomy" id="1785913"/>
    <lineage>
        <taxon>Bacteria</taxon>
        <taxon>Bacillati</taxon>
        <taxon>Actinomycetota</taxon>
        <taxon>Actinomycetes</taxon>
        <taxon>Micromonosporales</taxon>
        <taxon>Micromonosporaceae</taxon>
        <taxon>Actinorhabdospora</taxon>
    </lineage>
</organism>
<dbReference type="InterPro" id="IPR001387">
    <property type="entry name" value="Cro/C1-type_HTH"/>
</dbReference>
<dbReference type="SUPFAM" id="SSF47413">
    <property type="entry name" value="lambda repressor-like DNA-binding domains"/>
    <property type="match status" value="1"/>
</dbReference>
<name>A0A9W6SL26_9ACTN</name>
<dbReference type="GO" id="GO:0003677">
    <property type="term" value="F:DNA binding"/>
    <property type="evidence" value="ECO:0007669"/>
    <property type="project" value="InterPro"/>
</dbReference>
<reference evidence="1" key="1">
    <citation type="submission" date="2023-03" db="EMBL/GenBank/DDBJ databases">
        <title>Actinorhabdospora filicis NBRC 111898.</title>
        <authorList>
            <person name="Ichikawa N."/>
            <person name="Sato H."/>
            <person name="Tonouchi N."/>
        </authorList>
    </citation>
    <scope>NUCLEOTIDE SEQUENCE</scope>
    <source>
        <strain evidence="1">NBRC 111898</strain>
    </source>
</reference>